<organism evidence="2 3">
    <name type="scientific">Deinococcus aerolatus</name>
    <dbReference type="NCBI Taxonomy" id="522487"/>
    <lineage>
        <taxon>Bacteria</taxon>
        <taxon>Thermotogati</taxon>
        <taxon>Deinococcota</taxon>
        <taxon>Deinococci</taxon>
        <taxon>Deinococcales</taxon>
        <taxon>Deinococcaceae</taxon>
        <taxon>Deinococcus</taxon>
    </lineage>
</organism>
<protein>
    <submittedName>
        <fullName evidence="2">Uncharacterized protein</fullName>
    </submittedName>
</protein>
<gene>
    <name evidence="2" type="ORF">GCM10010840_07090</name>
</gene>
<keyword evidence="1" id="KW-1133">Transmembrane helix</keyword>
<keyword evidence="1" id="KW-0472">Membrane</keyword>
<dbReference type="EMBL" id="BMOL01000002">
    <property type="protein sequence ID" value="GGL71529.1"/>
    <property type="molecule type" value="Genomic_DNA"/>
</dbReference>
<feature type="transmembrane region" description="Helical" evidence="1">
    <location>
        <begin position="16"/>
        <end position="40"/>
    </location>
</feature>
<proteinExistence type="predicted"/>
<sequence length="41" mass="4443">MHVWWQLLGGWDALNLTGSLGCGVFFLRLASVIVGAALALW</sequence>
<evidence type="ECO:0000313" key="3">
    <source>
        <dbReference type="Proteomes" id="UP000639973"/>
    </source>
</evidence>
<evidence type="ECO:0000313" key="2">
    <source>
        <dbReference type="EMBL" id="GGL71529.1"/>
    </source>
</evidence>
<keyword evidence="1" id="KW-0812">Transmembrane</keyword>
<evidence type="ECO:0000256" key="1">
    <source>
        <dbReference type="SAM" id="Phobius"/>
    </source>
</evidence>
<dbReference type="Proteomes" id="UP000639973">
    <property type="component" value="Unassembled WGS sequence"/>
</dbReference>
<accession>A0ABQ2G339</accession>
<keyword evidence="3" id="KW-1185">Reference proteome</keyword>
<reference evidence="3" key="1">
    <citation type="journal article" date="2019" name="Int. J. Syst. Evol. Microbiol.">
        <title>The Global Catalogue of Microorganisms (GCM) 10K type strain sequencing project: providing services to taxonomists for standard genome sequencing and annotation.</title>
        <authorList>
            <consortium name="The Broad Institute Genomics Platform"/>
            <consortium name="The Broad Institute Genome Sequencing Center for Infectious Disease"/>
            <person name="Wu L."/>
            <person name="Ma J."/>
        </authorList>
    </citation>
    <scope>NUCLEOTIDE SEQUENCE [LARGE SCALE GENOMIC DNA]</scope>
    <source>
        <strain evidence="3">JCM 15442</strain>
    </source>
</reference>
<name>A0ABQ2G339_9DEIO</name>
<comment type="caution">
    <text evidence="2">The sequence shown here is derived from an EMBL/GenBank/DDBJ whole genome shotgun (WGS) entry which is preliminary data.</text>
</comment>